<dbReference type="EMBL" id="JADNYJ010000006">
    <property type="protein sequence ID" value="KAF8910516.1"/>
    <property type="molecule type" value="Genomic_DNA"/>
</dbReference>
<reference evidence="2" key="1">
    <citation type="submission" date="2020-11" db="EMBL/GenBank/DDBJ databases">
        <authorList>
            <consortium name="DOE Joint Genome Institute"/>
            <person name="Ahrendt S."/>
            <person name="Riley R."/>
            <person name="Andreopoulos W."/>
            <person name="LaButti K."/>
            <person name="Pangilinan J."/>
            <person name="Ruiz-duenas F.J."/>
            <person name="Barrasa J.M."/>
            <person name="Sanchez-Garcia M."/>
            <person name="Camarero S."/>
            <person name="Miyauchi S."/>
            <person name="Serrano A."/>
            <person name="Linde D."/>
            <person name="Babiker R."/>
            <person name="Drula E."/>
            <person name="Ayuso-Fernandez I."/>
            <person name="Pacheco R."/>
            <person name="Padilla G."/>
            <person name="Ferreira P."/>
            <person name="Barriuso J."/>
            <person name="Kellner H."/>
            <person name="Castanera R."/>
            <person name="Alfaro M."/>
            <person name="Ramirez L."/>
            <person name="Pisabarro A.G."/>
            <person name="Kuo A."/>
            <person name="Tritt A."/>
            <person name="Lipzen A."/>
            <person name="He G."/>
            <person name="Yan M."/>
            <person name="Ng V."/>
            <person name="Cullen D."/>
            <person name="Martin F."/>
            <person name="Rosso M.-N."/>
            <person name="Henrissat B."/>
            <person name="Hibbett D."/>
            <person name="Martinez A.T."/>
            <person name="Grigoriev I.V."/>
        </authorList>
    </citation>
    <scope>NUCLEOTIDE SEQUENCE</scope>
    <source>
        <strain evidence="2">AH 44721</strain>
    </source>
</reference>
<keyword evidence="1" id="KW-0472">Membrane</keyword>
<protein>
    <submittedName>
        <fullName evidence="2">Uncharacterized protein</fullName>
    </submittedName>
</protein>
<name>A0A9P5TT32_GYMJU</name>
<keyword evidence="3" id="KW-1185">Reference proteome</keyword>
<organism evidence="2 3">
    <name type="scientific">Gymnopilus junonius</name>
    <name type="common">Spectacular rustgill mushroom</name>
    <name type="synonym">Gymnopilus spectabilis subsp. junonius</name>
    <dbReference type="NCBI Taxonomy" id="109634"/>
    <lineage>
        <taxon>Eukaryota</taxon>
        <taxon>Fungi</taxon>
        <taxon>Dikarya</taxon>
        <taxon>Basidiomycota</taxon>
        <taxon>Agaricomycotina</taxon>
        <taxon>Agaricomycetes</taxon>
        <taxon>Agaricomycetidae</taxon>
        <taxon>Agaricales</taxon>
        <taxon>Agaricineae</taxon>
        <taxon>Hymenogastraceae</taxon>
        <taxon>Gymnopilus</taxon>
    </lineage>
</organism>
<keyword evidence="1" id="KW-0812">Transmembrane</keyword>
<dbReference type="OrthoDB" id="2628419at2759"/>
<comment type="caution">
    <text evidence="2">The sequence shown here is derived from an EMBL/GenBank/DDBJ whole genome shotgun (WGS) entry which is preliminary data.</text>
</comment>
<gene>
    <name evidence="2" type="ORF">CPB84DRAFT_1223311</name>
</gene>
<feature type="transmembrane region" description="Helical" evidence="1">
    <location>
        <begin position="46"/>
        <end position="71"/>
    </location>
</feature>
<keyword evidence="1" id="KW-1133">Transmembrane helix</keyword>
<dbReference type="AlphaFoldDB" id="A0A9P5TT32"/>
<proteinExistence type="predicted"/>
<evidence type="ECO:0000313" key="2">
    <source>
        <dbReference type="EMBL" id="KAF8910516.1"/>
    </source>
</evidence>
<evidence type="ECO:0000256" key="1">
    <source>
        <dbReference type="SAM" id="Phobius"/>
    </source>
</evidence>
<dbReference type="Proteomes" id="UP000724874">
    <property type="component" value="Unassembled WGS sequence"/>
</dbReference>
<sequence>MSSSLSISSISMPVATPIPTTSSVSTLPTTSTISFPSISPGATSRIAYLSSTTTSLVACLTIMITLMYLVLLSWTVRYAKENPKVVNKVSGVWVVRWLVLQWQFNHNYPNTHTRAGTRLLLFASSWTTLTGRRIHPSFYSPSVVEASYILNWRSGHLDFFDMAFMGRRRWRGECFHFRGFWIEGGVGRWYIVRRSEVCSVLRSLKAWCSQQG</sequence>
<evidence type="ECO:0000313" key="3">
    <source>
        <dbReference type="Proteomes" id="UP000724874"/>
    </source>
</evidence>
<accession>A0A9P5TT32</accession>